<keyword evidence="2" id="KW-1015">Disulfide bond</keyword>
<dbReference type="PROSITE" id="PS50927">
    <property type="entry name" value="BULB_LECTIN"/>
    <property type="match status" value="1"/>
</dbReference>
<keyword evidence="1 5" id="KW-0732">Signal</keyword>
<dbReference type="RefSeq" id="XP_022971607.1">
    <property type="nucleotide sequence ID" value="XM_023115839.1"/>
</dbReference>
<reference evidence="8" key="1">
    <citation type="submission" date="2025-08" db="UniProtKB">
        <authorList>
            <consortium name="RefSeq"/>
        </authorList>
    </citation>
    <scope>IDENTIFICATION</scope>
    <source>
        <tissue evidence="8">Young leaves</tissue>
    </source>
</reference>
<dbReference type="InterPro" id="IPR001480">
    <property type="entry name" value="Bulb-type_lectin_dom"/>
</dbReference>
<organism evidence="7 8">
    <name type="scientific">Cucurbita maxima</name>
    <name type="common">Pumpkin</name>
    <name type="synonym">Winter squash</name>
    <dbReference type="NCBI Taxonomy" id="3661"/>
    <lineage>
        <taxon>Eukaryota</taxon>
        <taxon>Viridiplantae</taxon>
        <taxon>Streptophyta</taxon>
        <taxon>Embryophyta</taxon>
        <taxon>Tracheophyta</taxon>
        <taxon>Spermatophyta</taxon>
        <taxon>Magnoliopsida</taxon>
        <taxon>eudicotyledons</taxon>
        <taxon>Gunneridae</taxon>
        <taxon>Pentapetalae</taxon>
        <taxon>rosids</taxon>
        <taxon>fabids</taxon>
        <taxon>Cucurbitales</taxon>
        <taxon>Cucurbitaceae</taxon>
        <taxon>Cucurbiteae</taxon>
        <taxon>Cucurbita</taxon>
    </lineage>
</organism>
<feature type="domain" description="Bulb-type lectin" evidence="6">
    <location>
        <begin position="42"/>
        <end position="159"/>
    </location>
</feature>
<evidence type="ECO:0000256" key="3">
    <source>
        <dbReference type="ARBA" id="ARBA00023180"/>
    </source>
</evidence>
<dbReference type="GeneID" id="111470282"/>
<gene>
    <name evidence="8" type="primary">LOC111470282</name>
</gene>
<accession>A0A6J1I2F5</accession>
<dbReference type="Pfam" id="PF01453">
    <property type="entry name" value="B_lectin"/>
    <property type="match status" value="1"/>
</dbReference>
<dbReference type="InterPro" id="IPR035446">
    <property type="entry name" value="SLSG/EP1"/>
</dbReference>
<evidence type="ECO:0000256" key="1">
    <source>
        <dbReference type="ARBA" id="ARBA00022729"/>
    </source>
</evidence>
<keyword evidence="3" id="KW-0325">Glycoprotein</keyword>
<proteinExistence type="predicted"/>
<keyword evidence="7" id="KW-1185">Reference proteome</keyword>
<evidence type="ECO:0000256" key="4">
    <source>
        <dbReference type="SAM" id="Phobius"/>
    </source>
</evidence>
<feature type="transmembrane region" description="Helical" evidence="4">
    <location>
        <begin position="431"/>
        <end position="456"/>
    </location>
</feature>
<name>A0A6J1I2F5_CUCMA</name>
<evidence type="ECO:0000313" key="7">
    <source>
        <dbReference type="Proteomes" id="UP000504608"/>
    </source>
</evidence>
<keyword evidence="4" id="KW-0812">Transmembrane</keyword>
<evidence type="ECO:0000259" key="6">
    <source>
        <dbReference type="PROSITE" id="PS50927"/>
    </source>
</evidence>
<sequence>MKVASAAQICFVLLLLNLDRTICRTDIVPGHDVTLAVPAEYGEGFIGRAFLIETEHLPPPNFRAALTVEATQGNFSCSLQVFLGEVKVWSSGHFSRFFTAEKCVLELTDDGDLRLKGPTGHVGWRTGTAGQGVEKLRILRSGNLALVDALDGVKWQSFNFPTDVLLLGQSLNVATHLTSFPPNSTSFYSFEIQAQKLALFLNSAKSKYSYWEFKPPKNMNLSFITLNTDGLDIFNDQAMKIAAIPSGTAQPLRFVALGNKSGNLGLYYYSPQKGIFEASNRALKTTCDLPLACKPYGICTFSNSCSCITFQVENEGDSSKCSDEISGKFCGGIEGEMVELEGISSILRDAPNRVNLSKRECGNWCLEDCKCAAALHYSGGGDGGVGGGEECYLYRLVMGVKEIEKGMGFSYMVKVPKGTALERRKSGLKKWVLAVVGVVDGLVIVAVCGGLGYYFIKRRRKNLILRDTTNNS</sequence>
<dbReference type="Proteomes" id="UP000504608">
    <property type="component" value="Unplaced"/>
</dbReference>
<keyword evidence="4" id="KW-1133">Transmembrane helix</keyword>
<dbReference type="KEGG" id="cmax:111470282"/>
<dbReference type="PANTHER" id="PTHR47976:SF120">
    <property type="entry name" value="G-TYPE LECTIN S-RECEPTOR-LIKE SERINE_THREONINE-PROTEIN KINASE SD2-5"/>
    <property type="match status" value="1"/>
</dbReference>
<dbReference type="PANTHER" id="PTHR47976">
    <property type="entry name" value="G-TYPE LECTIN S-RECEPTOR-LIKE SERINE/THREONINE-PROTEIN KINASE SD2-5"/>
    <property type="match status" value="1"/>
</dbReference>
<evidence type="ECO:0000256" key="5">
    <source>
        <dbReference type="SAM" id="SignalP"/>
    </source>
</evidence>
<keyword evidence="4" id="KW-0472">Membrane</keyword>
<dbReference type="Gene3D" id="2.90.10.10">
    <property type="entry name" value="Bulb-type lectin domain"/>
    <property type="match status" value="1"/>
</dbReference>
<protein>
    <submittedName>
        <fullName evidence="8">PAN domain-containing protein At5g03700</fullName>
    </submittedName>
</protein>
<dbReference type="InterPro" id="IPR036426">
    <property type="entry name" value="Bulb-type_lectin_dom_sf"/>
</dbReference>
<feature type="chain" id="PRO_5026869055" evidence="5">
    <location>
        <begin position="26"/>
        <end position="472"/>
    </location>
</feature>
<dbReference type="SUPFAM" id="SSF51110">
    <property type="entry name" value="alpha-D-mannose-specific plant lectins"/>
    <property type="match status" value="1"/>
</dbReference>
<dbReference type="PIRSF" id="PIRSF002686">
    <property type="entry name" value="SLG"/>
    <property type="match status" value="1"/>
</dbReference>
<dbReference type="InterPro" id="IPR051343">
    <property type="entry name" value="G-type_lectin_kinases/EP1-like"/>
</dbReference>
<evidence type="ECO:0000256" key="2">
    <source>
        <dbReference type="ARBA" id="ARBA00023157"/>
    </source>
</evidence>
<evidence type="ECO:0000313" key="8">
    <source>
        <dbReference type="RefSeq" id="XP_022971607.1"/>
    </source>
</evidence>
<dbReference type="OrthoDB" id="740822at2759"/>
<feature type="signal peptide" evidence="5">
    <location>
        <begin position="1"/>
        <end position="25"/>
    </location>
</feature>
<dbReference type="AlphaFoldDB" id="A0A6J1I2F5"/>
<dbReference type="SMART" id="SM00108">
    <property type="entry name" value="B_lectin"/>
    <property type="match status" value="1"/>
</dbReference>